<dbReference type="PANTHER" id="PTHR48045">
    <property type="entry name" value="UDP-GLYCOSYLTRANSFERASE 72B1"/>
    <property type="match status" value="1"/>
</dbReference>
<sequence>SIVHGVPMIAWPLFAEQRSNAALVTNGLKVAMRPKCNSKGIVVKEEVTNIIKGVMEGLKSEEIGKRMKELQKFANCAMMENGSSMKTFSMLALKWKILGRPIEVERWA</sequence>
<evidence type="ECO:0000256" key="1">
    <source>
        <dbReference type="ARBA" id="ARBA00022679"/>
    </source>
</evidence>
<evidence type="ECO:0000313" key="3">
    <source>
        <dbReference type="Proteomes" id="UP000265520"/>
    </source>
</evidence>
<dbReference type="EMBL" id="LXQA010037444">
    <property type="protein sequence ID" value="MCH98380.1"/>
    <property type="molecule type" value="Genomic_DNA"/>
</dbReference>
<dbReference type="PANTHER" id="PTHR48045:SF18">
    <property type="entry name" value="GLYCOSYLTRANSFERASE"/>
    <property type="match status" value="1"/>
</dbReference>
<protein>
    <submittedName>
        <fullName evidence="2">UDP-glycosyltransferase</fullName>
    </submittedName>
</protein>
<reference evidence="2 3" key="1">
    <citation type="journal article" date="2018" name="Front. Plant Sci.">
        <title>Red Clover (Trifolium pratense) and Zigzag Clover (T. medium) - A Picture of Genomic Similarities and Differences.</title>
        <authorList>
            <person name="Dluhosova J."/>
            <person name="Istvanek J."/>
            <person name="Nedelnik J."/>
            <person name="Repkova J."/>
        </authorList>
    </citation>
    <scope>NUCLEOTIDE SEQUENCE [LARGE SCALE GENOMIC DNA]</scope>
    <source>
        <strain evidence="3">cv. 10/8</strain>
        <tissue evidence="2">Leaf</tissue>
    </source>
</reference>
<feature type="non-terminal residue" evidence="2">
    <location>
        <position position="1"/>
    </location>
</feature>
<keyword evidence="3" id="KW-1185">Reference proteome</keyword>
<organism evidence="2 3">
    <name type="scientific">Trifolium medium</name>
    <dbReference type="NCBI Taxonomy" id="97028"/>
    <lineage>
        <taxon>Eukaryota</taxon>
        <taxon>Viridiplantae</taxon>
        <taxon>Streptophyta</taxon>
        <taxon>Embryophyta</taxon>
        <taxon>Tracheophyta</taxon>
        <taxon>Spermatophyta</taxon>
        <taxon>Magnoliopsida</taxon>
        <taxon>eudicotyledons</taxon>
        <taxon>Gunneridae</taxon>
        <taxon>Pentapetalae</taxon>
        <taxon>rosids</taxon>
        <taxon>fabids</taxon>
        <taxon>Fabales</taxon>
        <taxon>Fabaceae</taxon>
        <taxon>Papilionoideae</taxon>
        <taxon>50 kb inversion clade</taxon>
        <taxon>NPAAA clade</taxon>
        <taxon>Hologalegina</taxon>
        <taxon>IRL clade</taxon>
        <taxon>Trifolieae</taxon>
        <taxon>Trifolium</taxon>
    </lineage>
</organism>
<keyword evidence="1 2" id="KW-0808">Transferase</keyword>
<dbReference type="Pfam" id="PF00201">
    <property type="entry name" value="UDPGT"/>
    <property type="match status" value="1"/>
</dbReference>
<proteinExistence type="predicted"/>
<dbReference type="Gene3D" id="3.40.50.2000">
    <property type="entry name" value="Glycogen Phosphorylase B"/>
    <property type="match status" value="1"/>
</dbReference>
<dbReference type="SUPFAM" id="SSF53756">
    <property type="entry name" value="UDP-Glycosyltransferase/glycogen phosphorylase"/>
    <property type="match status" value="1"/>
</dbReference>
<dbReference type="InterPro" id="IPR002213">
    <property type="entry name" value="UDP_glucos_trans"/>
</dbReference>
<accession>A0A392NF04</accession>
<comment type="caution">
    <text evidence="2">The sequence shown here is derived from an EMBL/GenBank/DDBJ whole genome shotgun (WGS) entry which is preliminary data.</text>
</comment>
<evidence type="ECO:0000313" key="2">
    <source>
        <dbReference type="EMBL" id="MCH98380.1"/>
    </source>
</evidence>
<gene>
    <name evidence="2" type="ORF">A2U01_0019382</name>
</gene>
<dbReference type="GO" id="GO:0008194">
    <property type="term" value="F:UDP-glycosyltransferase activity"/>
    <property type="evidence" value="ECO:0007669"/>
    <property type="project" value="InterPro"/>
</dbReference>
<dbReference type="AlphaFoldDB" id="A0A392NF04"/>
<dbReference type="Proteomes" id="UP000265520">
    <property type="component" value="Unassembled WGS sequence"/>
</dbReference>
<name>A0A392NF04_9FABA</name>